<dbReference type="PANTHER" id="PTHR43105:SF10">
    <property type="entry name" value="NADH-QUINONE OXIDOREDUCTASE SUBUNIT G"/>
    <property type="match status" value="1"/>
</dbReference>
<keyword evidence="16" id="KW-0560">Oxidoreductase</keyword>
<dbReference type="Pfam" id="PF13510">
    <property type="entry name" value="Fer2_4"/>
    <property type="match status" value="1"/>
</dbReference>
<dbReference type="AlphaFoldDB" id="A0A0S4XME0"/>
<evidence type="ECO:0000256" key="8">
    <source>
        <dbReference type="ARBA" id="ARBA00022967"/>
    </source>
</evidence>
<dbReference type="Pfam" id="PF10588">
    <property type="entry name" value="NADH-G_4Fe-4S_3"/>
    <property type="match status" value="1"/>
</dbReference>
<dbReference type="CDD" id="cd00207">
    <property type="entry name" value="fer2"/>
    <property type="match status" value="1"/>
</dbReference>
<dbReference type="InterPro" id="IPR036010">
    <property type="entry name" value="2Fe-2S_ferredoxin-like_sf"/>
</dbReference>
<dbReference type="SUPFAM" id="SSF54862">
    <property type="entry name" value="4Fe-4S ferredoxins"/>
    <property type="match status" value="1"/>
</dbReference>
<evidence type="ECO:0000256" key="11">
    <source>
        <dbReference type="ARBA" id="ARBA00023027"/>
    </source>
</evidence>
<dbReference type="PANTHER" id="PTHR43105">
    <property type="entry name" value="RESPIRATORY NITRATE REDUCTASE"/>
    <property type="match status" value="1"/>
</dbReference>
<keyword evidence="4" id="KW-0004">4Fe-4S</keyword>
<dbReference type="GO" id="GO:0051539">
    <property type="term" value="F:4 iron, 4 sulfur cluster binding"/>
    <property type="evidence" value="ECO:0007669"/>
    <property type="project" value="UniProtKB-KW"/>
</dbReference>
<keyword evidence="6" id="KW-0874">Quinone</keyword>
<dbReference type="GO" id="GO:0042773">
    <property type="term" value="P:ATP synthesis coupled electron transport"/>
    <property type="evidence" value="ECO:0007669"/>
    <property type="project" value="InterPro"/>
</dbReference>
<dbReference type="EC" id="1.6.5.3" evidence="16"/>
<organism evidence="16">
    <name type="scientific">Sulfurovum sp. enrichment culture clone C5</name>
    <dbReference type="NCBI Taxonomy" id="497650"/>
    <lineage>
        <taxon>Bacteria</taxon>
        <taxon>Pseudomonadati</taxon>
        <taxon>Campylobacterota</taxon>
        <taxon>Epsilonproteobacteria</taxon>
        <taxon>Campylobacterales</taxon>
        <taxon>Sulfurovaceae</taxon>
        <taxon>Sulfurovum</taxon>
        <taxon>environmental samples</taxon>
    </lineage>
</organism>
<evidence type="ECO:0000256" key="10">
    <source>
        <dbReference type="ARBA" id="ARBA00023014"/>
    </source>
</evidence>
<dbReference type="InterPro" id="IPR050123">
    <property type="entry name" value="Prok_molybdopt-oxidoreductase"/>
</dbReference>
<gene>
    <name evidence="16" type="primary">nuoG</name>
    <name evidence="16" type="ORF">BN3087_340023</name>
</gene>
<evidence type="ECO:0000256" key="9">
    <source>
        <dbReference type="ARBA" id="ARBA00023004"/>
    </source>
</evidence>
<dbReference type="GO" id="GO:0046872">
    <property type="term" value="F:metal ion binding"/>
    <property type="evidence" value="ECO:0007669"/>
    <property type="project" value="UniProtKB-KW"/>
</dbReference>
<dbReference type="EMBL" id="FAXN01000034">
    <property type="protein sequence ID" value="CUV65455.1"/>
    <property type="molecule type" value="Genomic_DNA"/>
</dbReference>
<dbReference type="PROSITE" id="PS00641">
    <property type="entry name" value="COMPLEX1_75K_1"/>
    <property type="match status" value="1"/>
</dbReference>
<keyword evidence="5" id="KW-0001">2Fe-2S</keyword>
<dbReference type="PROSITE" id="PS51839">
    <property type="entry name" value="4FE4S_HC3"/>
    <property type="match status" value="1"/>
</dbReference>
<evidence type="ECO:0000256" key="12">
    <source>
        <dbReference type="ARBA" id="ARBA00023136"/>
    </source>
</evidence>
<dbReference type="GO" id="GO:0008137">
    <property type="term" value="F:NADH dehydrogenase (ubiquinone) activity"/>
    <property type="evidence" value="ECO:0007669"/>
    <property type="project" value="InterPro"/>
</dbReference>
<keyword evidence="7" id="KW-0479">Metal-binding</keyword>
<dbReference type="FunFam" id="3.10.20.740:FF:000004">
    <property type="entry name" value="NADH-quinone oxidoreductase"/>
    <property type="match status" value="1"/>
</dbReference>
<comment type="similarity">
    <text evidence="3">Belongs to the complex I 75 kDa subunit family.</text>
</comment>
<keyword evidence="12" id="KW-0472">Membrane</keyword>
<comment type="cofactor">
    <cofactor evidence="13">
        <name>[2Fe-2S] cluster</name>
        <dbReference type="ChEBI" id="CHEBI:190135"/>
    </cofactor>
</comment>
<keyword evidence="9" id="KW-0408">Iron</keyword>
<evidence type="ECO:0000256" key="3">
    <source>
        <dbReference type="ARBA" id="ARBA00005404"/>
    </source>
</evidence>
<accession>A0A0S4XME0</accession>
<dbReference type="GO" id="GO:0016491">
    <property type="term" value="F:oxidoreductase activity"/>
    <property type="evidence" value="ECO:0007669"/>
    <property type="project" value="UniProtKB-KW"/>
</dbReference>
<evidence type="ECO:0000259" key="15">
    <source>
        <dbReference type="PROSITE" id="PS51839"/>
    </source>
</evidence>
<reference evidence="16" key="1">
    <citation type="submission" date="2015-11" db="EMBL/GenBank/DDBJ databases">
        <authorList>
            <person name="Zhang Y."/>
            <person name="Guo Z."/>
        </authorList>
    </citation>
    <scope>NUCLEOTIDE SEQUENCE</scope>
    <source>
        <strain evidence="16">BN30871</strain>
    </source>
</reference>
<keyword evidence="11" id="KW-0520">NAD</keyword>
<feature type="domain" description="4Fe-4S His(Cys)3-ligated-type" evidence="15">
    <location>
        <begin position="87"/>
        <end position="126"/>
    </location>
</feature>
<dbReference type="GO" id="GO:0051537">
    <property type="term" value="F:2 iron, 2 sulfur cluster binding"/>
    <property type="evidence" value="ECO:0007669"/>
    <property type="project" value="UniProtKB-KW"/>
</dbReference>
<dbReference type="InterPro" id="IPR001041">
    <property type="entry name" value="2Fe-2S_ferredoxin-type"/>
</dbReference>
<dbReference type="Gene3D" id="3.10.20.740">
    <property type="match status" value="1"/>
</dbReference>
<dbReference type="SUPFAM" id="SSF54292">
    <property type="entry name" value="2Fe-2S ferredoxin-like"/>
    <property type="match status" value="1"/>
</dbReference>
<dbReference type="Gene3D" id="2.20.25.90">
    <property type="entry name" value="ADC-like domains"/>
    <property type="match status" value="1"/>
</dbReference>
<feature type="domain" description="2Fe-2S ferredoxin-type" evidence="14">
    <location>
        <begin position="9"/>
        <end position="87"/>
    </location>
</feature>
<dbReference type="Gene3D" id="3.30.70.20">
    <property type="match status" value="1"/>
</dbReference>
<sequence length="747" mass="82570">MSVQKIKKQPITITIDGKECIGKSGDTILKIARANGIYIPTMCYLSKVEPIASCRMCVVTVEGVDGVVLSCQEKAVNGAVVTTNSKELYTQRQNIMKLYNVNHPLECGVCDKSGECDLQNKTLEFGIANQSFSTRESNKKVENWGYVSYDPALCIMCEKCVRVSNEITGNEALSISVGGYKSKIINSKNSTCASLGESAAVCPVGALVNSDFKYSSNAWELKQIPASCAHCSSVCSLNYEVKNDKIYRVTNNFEFSSLCGVGRFGFDFENKNVKKDPQIFREALSAFKRAKSINFSAIITNEEALILQKLKEKYKYNLVCDEAYGYQQFLKAYSSISGASLYSGDLNAIKESQNIIALGTRINDDNPMVKYHITMASKRNRARVAYLHPIEDSNISNIVTQFVKYEAGSEEGVVALLANTLLSDCDISDELKNFLDDLDIGNLSAESSIGEEELEHLVKSIGKKQKSTFVVGSDLYTHPRAKQIAKILGAIEKYSDFSLVMVPPATNALGVSLICSLDEETEGYTIGYNAKGDFELSSLGDGDMDMPALNQQEGTLTNIDKRVVPTNVAVSYQGYVLNDISNELGLEAKYTIDYTSMLPTKAGFQTEDFDNLSAYFDNSGCEHRGYLLTSKNVKVTENFDEIEELPTFDGAIVYHCNENTNISVFANTTQAFKLNEIYLRGSSQFANIVKIKDGDEITFSTNGIKYQRVFKIDEGMKGTIALNPTFDMDSNKSLSGSYRFSHLHREQ</sequence>
<evidence type="ECO:0000256" key="7">
    <source>
        <dbReference type="ARBA" id="ARBA00022723"/>
    </source>
</evidence>
<keyword evidence="10" id="KW-0411">Iron-sulfur</keyword>
<dbReference type="SMART" id="SM00926">
    <property type="entry name" value="Molybdop_Fe4S4"/>
    <property type="match status" value="1"/>
</dbReference>
<dbReference type="InterPro" id="IPR054351">
    <property type="entry name" value="NADH_UbQ_OxRdtase_ferredoxin"/>
</dbReference>
<proteinExistence type="inferred from homology"/>
<name>A0A0S4XME0_9BACT</name>
<dbReference type="GO" id="GO:0048038">
    <property type="term" value="F:quinone binding"/>
    <property type="evidence" value="ECO:0007669"/>
    <property type="project" value="UniProtKB-KW"/>
</dbReference>
<evidence type="ECO:0000256" key="4">
    <source>
        <dbReference type="ARBA" id="ARBA00022485"/>
    </source>
</evidence>
<evidence type="ECO:0000259" key="14">
    <source>
        <dbReference type="PROSITE" id="PS51085"/>
    </source>
</evidence>
<evidence type="ECO:0000256" key="5">
    <source>
        <dbReference type="ARBA" id="ARBA00022714"/>
    </source>
</evidence>
<comment type="subcellular location">
    <subcellularLocation>
        <location evidence="2">Membrane</location>
    </subcellularLocation>
</comment>
<evidence type="ECO:0000256" key="2">
    <source>
        <dbReference type="ARBA" id="ARBA00004370"/>
    </source>
</evidence>
<dbReference type="InterPro" id="IPR000283">
    <property type="entry name" value="NADH_UbQ_OxRdtase_75kDa_su_CS"/>
</dbReference>
<evidence type="ECO:0000256" key="1">
    <source>
        <dbReference type="ARBA" id="ARBA00001966"/>
    </source>
</evidence>
<keyword evidence="8" id="KW-1278">Translocase</keyword>
<dbReference type="InterPro" id="IPR006963">
    <property type="entry name" value="Mopterin_OxRdtase_4Fe-4S_dom"/>
</dbReference>
<protein>
    <submittedName>
        <fullName evidence="16">NADH-quinone oxidoreductase, chain G</fullName>
        <ecNumber evidence="16">1.6.5.3</ecNumber>
    </submittedName>
</protein>
<comment type="cofactor">
    <cofactor evidence="1">
        <name>[4Fe-4S] cluster</name>
        <dbReference type="ChEBI" id="CHEBI:49883"/>
    </cofactor>
</comment>
<evidence type="ECO:0000256" key="6">
    <source>
        <dbReference type="ARBA" id="ARBA00022719"/>
    </source>
</evidence>
<dbReference type="GO" id="GO:0016020">
    <property type="term" value="C:membrane"/>
    <property type="evidence" value="ECO:0007669"/>
    <property type="project" value="UniProtKB-SubCell"/>
</dbReference>
<evidence type="ECO:0000313" key="16">
    <source>
        <dbReference type="EMBL" id="CUV65455.1"/>
    </source>
</evidence>
<dbReference type="InterPro" id="IPR019574">
    <property type="entry name" value="NADH_UbQ_OxRdtase_Gsu_4Fe4S-bd"/>
</dbReference>
<evidence type="ECO:0000256" key="13">
    <source>
        <dbReference type="ARBA" id="ARBA00034078"/>
    </source>
</evidence>
<dbReference type="Pfam" id="PF22117">
    <property type="entry name" value="Fer4_Nqo3"/>
    <property type="match status" value="1"/>
</dbReference>
<dbReference type="PROSITE" id="PS51085">
    <property type="entry name" value="2FE2S_FER_2"/>
    <property type="match status" value="1"/>
</dbReference>
<dbReference type="SUPFAM" id="SSF53706">
    <property type="entry name" value="Formate dehydrogenase/DMSO reductase, domains 1-3"/>
    <property type="match status" value="1"/>
</dbReference>
<dbReference type="SMART" id="SM00929">
    <property type="entry name" value="NADH-G_4Fe-4S_3"/>
    <property type="match status" value="1"/>
</dbReference>